<feature type="transmembrane region" description="Helical" evidence="7">
    <location>
        <begin position="134"/>
        <end position="156"/>
    </location>
</feature>
<evidence type="ECO:0000313" key="8">
    <source>
        <dbReference type="EMBL" id="PWW80965.1"/>
    </source>
</evidence>
<comment type="caution">
    <text evidence="8">The sequence shown here is derived from an EMBL/GenBank/DDBJ whole genome shotgun (WGS) entry which is preliminary data.</text>
</comment>
<accession>A0A317T2Y8</accession>
<dbReference type="PANTHER" id="PTHR42775">
    <property type="entry name" value="PERMEASE RV2963-RELATED"/>
    <property type="match status" value="1"/>
</dbReference>
<keyword evidence="3" id="KW-1003">Cell membrane</keyword>
<evidence type="ECO:0000256" key="7">
    <source>
        <dbReference type="SAM" id="Phobius"/>
    </source>
</evidence>
<sequence length="350" mass="37173">MKQREKGSQQGGQTGMWLRYAVVSVGLLSLYNNLELLAELIIGILGLSRDNHFGEAFYFFIYEVPKVLLLLVGVVFVMGIVHTFVSPEKTRSLLSGKATGVGNVMAAGLGVVTPFCSCSAVPLFIGFLQAGVPLGVTFSFLIAAPMVNEVALALLFGMFGWKIALTYMTMGLGIAIMAGMVIGKLGLENQLEEWVRKMLNSTVAANAKGSDISWPERFGEGLDHVRSIVGKVWLYIVVGVGVGAGIHGYVPENFMAELMGESAWWSVPAAVLLGVPMYSNAAGILPVVQALLGKGAALGTAMAFMMSVIALSAPEMIILRKVLKPRLIAVFAGVVAAGIVLVGYVFNLVL</sequence>
<feature type="transmembrane region" description="Helical" evidence="7">
    <location>
        <begin position="163"/>
        <end position="182"/>
    </location>
</feature>
<organism evidence="8 9">
    <name type="scientific">Prosthecochloris marina</name>
    <dbReference type="NCBI Taxonomy" id="2017681"/>
    <lineage>
        <taxon>Bacteria</taxon>
        <taxon>Pseudomonadati</taxon>
        <taxon>Chlorobiota</taxon>
        <taxon>Chlorobiia</taxon>
        <taxon>Chlorobiales</taxon>
        <taxon>Chlorobiaceae</taxon>
        <taxon>Prosthecochloris</taxon>
    </lineage>
</organism>
<evidence type="ECO:0000256" key="1">
    <source>
        <dbReference type="ARBA" id="ARBA00004651"/>
    </source>
</evidence>
<comment type="similarity">
    <text evidence="2">Belongs to the UPF0718 family.</text>
</comment>
<feature type="transmembrane region" description="Helical" evidence="7">
    <location>
        <begin position="291"/>
        <end position="313"/>
    </location>
</feature>
<evidence type="ECO:0000256" key="5">
    <source>
        <dbReference type="ARBA" id="ARBA00022989"/>
    </source>
</evidence>
<comment type="subcellular location">
    <subcellularLocation>
        <location evidence="1">Cell membrane</location>
        <topology evidence="1">Multi-pass membrane protein</topology>
    </subcellularLocation>
</comment>
<keyword evidence="6 7" id="KW-0472">Membrane</keyword>
<evidence type="ECO:0008006" key="10">
    <source>
        <dbReference type="Google" id="ProtNLM"/>
    </source>
</evidence>
<gene>
    <name evidence="8" type="ORF">CR164_12630</name>
</gene>
<reference evidence="9" key="1">
    <citation type="submission" date="2017-10" db="EMBL/GenBank/DDBJ databases">
        <authorList>
            <person name="Gaisin V.A."/>
            <person name="Rysina M.S."/>
            <person name="Grouzdev D.S."/>
        </authorList>
    </citation>
    <scope>NUCLEOTIDE SEQUENCE [LARGE SCALE GENOMIC DNA]</scope>
    <source>
        <strain evidence="9">V1</strain>
    </source>
</reference>
<dbReference type="AlphaFoldDB" id="A0A317T2Y8"/>
<feature type="transmembrane region" description="Helical" evidence="7">
    <location>
        <begin position="232"/>
        <end position="250"/>
    </location>
</feature>
<protein>
    <recommendedName>
        <fullName evidence="10">Permease</fullName>
    </recommendedName>
</protein>
<dbReference type="PANTHER" id="PTHR42775:SF1">
    <property type="entry name" value="PERMEASE RV2963-RELATED"/>
    <property type="match status" value="1"/>
</dbReference>
<keyword evidence="5 7" id="KW-1133">Transmembrane helix</keyword>
<evidence type="ECO:0000256" key="3">
    <source>
        <dbReference type="ARBA" id="ARBA00022475"/>
    </source>
</evidence>
<feature type="transmembrane region" description="Helical" evidence="7">
    <location>
        <begin position="67"/>
        <end position="85"/>
    </location>
</feature>
<feature type="transmembrane region" description="Helical" evidence="7">
    <location>
        <begin position="325"/>
        <end position="346"/>
    </location>
</feature>
<dbReference type="Pfam" id="PF03773">
    <property type="entry name" value="ArsP_1"/>
    <property type="match status" value="1"/>
</dbReference>
<dbReference type="InterPro" id="IPR053166">
    <property type="entry name" value="UPF0718_permease"/>
</dbReference>
<dbReference type="Proteomes" id="UP000246278">
    <property type="component" value="Unassembled WGS sequence"/>
</dbReference>
<proteinExistence type="inferred from homology"/>
<keyword evidence="9" id="KW-1185">Reference proteome</keyword>
<evidence type="ECO:0000256" key="6">
    <source>
        <dbReference type="ARBA" id="ARBA00023136"/>
    </source>
</evidence>
<feature type="transmembrane region" description="Helical" evidence="7">
    <location>
        <begin position="262"/>
        <end position="279"/>
    </location>
</feature>
<evidence type="ECO:0000256" key="4">
    <source>
        <dbReference type="ARBA" id="ARBA00022692"/>
    </source>
</evidence>
<dbReference type="OrthoDB" id="9777774at2"/>
<dbReference type="EMBL" id="PDNZ01000013">
    <property type="protein sequence ID" value="PWW80965.1"/>
    <property type="molecule type" value="Genomic_DNA"/>
</dbReference>
<dbReference type="GO" id="GO:0005886">
    <property type="term" value="C:plasma membrane"/>
    <property type="evidence" value="ECO:0007669"/>
    <property type="project" value="UniProtKB-SubCell"/>
</dbReference>
<dbReference type="InterPro" id="IPR005524">
    <property type="entry name" value="DUF318"/>
</dbReference>
<keyword evidence="4 7" id="KW-0812">Transmembrane</keyword>
<name>A0A317T2Y8_9CHLB</name>
<evidence type="ECO:0000313" key="9">
    <source>
        <dbReference type="Proteomes" id="UP000246278"/>
    </source>
</evidence>
<evidence type="ECO:0000256" key="2">
    <source>
        <dbReference type="ARBA" id="ARBA00006386"/>
    </source>
</evidence>
<feature type="transmembrane region" description="Helical" evidence="7">
    <location>
        <begin position="106"/>
        <end position="128"/>
    </location>
</feature>